<evidence type="ECO:0000313" key="1">
    <source>
        <dbReference type="EMBL" id="MDT0565998.1"/>
    </source>
</evidence>
<gene>
    <name evidence="1" type="ORF">RM704_00605</name>
</gene>
<evidence type="ECO:0000313" key="2">
    <source>
        <dbReference type="Proteomes" id="UP001180737"/>
    </source>
</evidence>
<organism evidence="1 2">
    <name type="scientific">Streptomyces gottesmaniae</name>
    <dbReference type="NCBI Taxonomy" id="3075518"/>
    <lineage>
        <taxon>Bacteria</taxon>
        <taxon>Bacillati</taxon>
        <taxon>Actinomycetota</taxon>
        <taxon>Actinomycetes</taxon>
        <taxon>Kitasatosporales</taxon>
        <taxon>Streptomycetaceae</taxon>
        <taxon>Streptomyces</taxon>
    </lineage>
</organism>
<dbReference type="EMBL" id="JAVRFJ010000001">
    <property type="protein sequence ID" value="MDT0565998.1"/>
    <property type="molecule type" value="Genomic_DNA"/>
</dbReference>
<evidence type="ECO:0008006" key="3">
    <source>
        <dbReference type="Google" id="ProtNLM"/>
    </source>
</evidence>
<keyword evidence="2" id="KW-1185">Reference proteome</keyword>
<dbReference type="Proteomes" id="UP001180737">
    <property type="component" value="Unassembled WGS sequence"/>
</dbReference>
<accession>A0ABU2YQ52</accession>
<reference evidence="1" key="1">
    <citation type="submission" date="2024-05" db="EMBL/GenBank/DDBJ databases">
        <title>30 novel species of actinomycetes from the DSMZ collection.</title>
        <authorList>
            <person name="Nouioui I."/>
        </authorList>
    </citation>
    <scope>NUCLEOTIDE SEQUENCE</scope>
    <source>
        <strain evidence="1">DSM 3412</strain>
    </source>
</reference>
<sequence length="227" mass="24041">MGPSGGRLLEVLADGGSARHTRIRALRCLGGRPPEPGLVPLVPLLAEVNGELPLPGLVSAVLRLGPLAVPEARAWAADGRPWLSWIGVQVLAEHGTPRDLPLLPAELVAHEAARQWCGPALLAAGIARFGTAGAEAAPVLRRLWPRTPHSYERPALLKALASAAPAGLDFAYTESLWDCESDARLSGIALAPGLPHVHERLTELRDDPMEEAEVRAAAGERLVTSVR</sequence>
<comment type="caution">
    <text evidence="1">The sequence shown here is derived from an EMBL/GenBank/DDBJ whole genome shotgun (WGS) entry which is preliminary data.</text>
</comment>
<proteinExistence type="predicted"/>
<protein>
    <recommendedName>
        <fullName evidence="3">HEAT repeat domain-containing protein</fullName>
    </recommendedName>
</protein>
<dbReference type="RefSeq" id="WP_052146157.1">
    <property type="nucleotide sequence ID" value="NZ_JAVRFJ010000001.1"/>
</dbReference>
<name>A0ABU2YQ52_9ACTN</name>